<dbReference type="InterPro" id="IPR036291">
    <property type="entry name" value="NAD(P)-bd_dom_sf"/>
</dbReference>
<feature type="domain" description="NmrA-like" evidence="3">
    <location>
        <begin position="7"/>
        <end position="259"/>
    </location>
</feature>
<name>A0A369J4U6_HYPMA</name>
<organism evidence="4 5">
    <name type="scientific">Hypsizygus marmoreus</name>
    <name type="common">White beech mushroom</name>
    <name type="synonym">Agaricus marmoreus</name>
    <dbReference type="NCBI Taxonomy" id="39966"/>
    <lineage>
        <taxon>Eukaryota</taxon>
        <taxon>Fungi</taxon>
        <taxon>Dikarya</taxon>
        <taxon>Basidiomycota</taxon>
        <taxon>Agaricomycotina</taxon>
        <taxon>Agaricomycetes</taxon>
        <taxon>Agaricomycetidae</taxon>
        <taxon>Agaricales</taxon>
        <taxon>Tricholomatineae</taxon>
        <taxon>Lyophyllaceae</taxon>
        <taxon>Hypsizygus</taxon>
    </lineage>
</organism>
<dbReference type="PANTHER" id="PTHR47706">
    <property type="entry name" value="NMRA-LIKE FAMILY PROTEIN"/>
    <property type="match status" value="1"/>
</dbReference>
<evidence type="ECO:0000256" key="1">
    <source>
        <dbReference type="ARBA" id="ARBA00022857"/>
    </source>
</evidence>
<evidence type="ECO:0000259" key="3">
    <source>
        <dbReference type="Pfam" id="PF05368"/>
    </source>
</evidence>
<dbReference type="OrthoDB" id="5283654at2759"/>
<dbReference type="AlphaFoldDB" id="A0A369J4U6"/>
<comment type="caution">
    <text evidence="4">The sequence shown here is derived from an EMBL/GenBank/DDBJ whole genome shotgun (WGS) entry which is preliminary data.</text>
</comment>
<keyword evidence="2" id="KW-0560">Oxidoreductase</keyword>
<dbReference type="Pfam" id="PF05368">
    <property type="entry name" value="NmrA"/>
    <property type="match status" value="1"/>
</dbReference>
<dbReference type="Gene3D" id="3.90.25.10">
    <property type="entry name" value="UDP-galactose 4-epimerase, domain 1"/>
    <property type="match status" value="1"/>
</dbReference>
<keyword evidence="1" id="KW-0521">NADP</keyword>
<dbReference type="Gene3D" id="3.40.50.720">
    <property type="entry name" value="NAD(P)-binding Rossmann-like Domain"/>
    <property type="match status" value="1"/>
</dbReference>
<dbReference type="CDD" id="cd05259">
    <property type="entry name" value="PCBER_SDR_a"/>
    <property type="match status" value="1"/>
</dbReference>
<gene>
    <name evidence="4" type="primary">IRL</name>
    <name evidence="4" type="ORF">Hypma_002657</name>
</gene>
<dbReference type="InterPro" id="IPR045312">
    <property type="entry name" value="PCBER-like"/>
</dbReference>
<dbReference type="SUPFAM" id="SSF51735">
    <property type="entry name" value="NAD(P)-binding Rossmann-fold domains"/>
    <property type="match status" value="1"/>
</dbReference>
<dbReference type="PANTHER" id="PTHR47706:SF6">
    <property type="entry name" value="NMRA-LIKE FAMILY PROTEIN (AFU_ORTHOLOGUE AFUA_6G00280)"/>
    <property type="match status" value="1"/>
</dbReference>
<dbReference type="InterPro" id="IPR051609">
    <property type="entry name" value="NmrA/Isoflavone_reductase-like"/>
</dbReference>
<evidence type="ECO:0000313" key="5">
    <source>
        <dbReference type="Proteomes" id="UP000076154"/>
    </source>
</evidence>
<accession>A0A369J4U6</accession>
<dbReference type="GO" id="GO:0016491">
    <property type="term" value="F:oxidoreductase activity"/>
    <property type="evidence" value="ECO:0007669"/>
    <property type="project" value="UniProtKB-KW"/>
</dbReference>
<reference evidence="4" key="1">
    <citation type="submission" date="2018-04" db="EMBL/GenBank/DDBJ databases">
        <title>Whole genome sequencing of Hypsizygus marmoreus.</title>
        <authorList>
            <person name="Choi I.-G."/>
            <person name="Min B."/>
            <person name="Kim J.-G."/>
            <person name="Kim S."/>
            <person name="Oh Y.-L."/>
            <person name="Kong W.-S."/>
            <person name="Park H."/>
            <person name="Jeong J."/>
            <person name="Song E.-S."/>
        </authorList>
    </citation>
    <scope>NUCLEOTIDE SEQUENCE [LARGE SCALE GENOMIC DNA]</scope>
    <source>
        <strain evidence="4">51987-8</strain>
    </source>
</reference>
<keyword evidence="5" id="KW-1185">Reference proteome</keyword>
<dbReference type="STRING" id="39966.A0A369J4U6"/>
<sequence length="309" mass="34054">MATSETTESILVLGAGELGTPILRELSKSQWGHHHITVLLRPSTIASTDTKKQSLLKELRELGIHFLPGDLATSTTSVLAQLFQGFHTIISATGYIAGPGTQLKLARAVLQAGIPRYFPWQFGVDYDTIGKGSAQELFDEQLDVRTLLRAQSRTEWVIISTGVFMNFLFSPFFGVVDLENAVVHALGSFDNRITVTTVEDIGRLTAAIVFAEPRIKNTVLFTAGDTLSYNQVADIVDAVLKSQGRKARRDVWELSTLQEKLGQEPDDVLKKYAVVFAAGRGVAWDVEQTYNGRHNIPVVDAKQWAIQNL</sequence>
<dbReference type="InParanoid" id="A0A369J4U6"/>
<evidence type="ECO:0000256" key="2">
    <source>
        <dbReference type="ARBA" id="ARBA00023002"/>
    </source>
</evidence>
<proteinExistence type="predicted"/>
<protein>
    <submittedName>
        <fullName evidence="4">Isoflavone reductase IRL</fullName>
    </submittedName>
</protein>
<evidence type="ECO:0000313" key="4">
    <source>
        <dbReference type="EMBL" id="RDB16978.1"/>
    </source>
</evidence>
<dbReference type="InterPro" id="IPR008030">
    <property type="entry name" value="NmrA-like"/>
</dbReference>
<dbReference type="Proteomes" id="UP000076154">
    <property type="component" value="Unassembled WGS sequence"/>
</dbReference>
<dbReference type="EMBL" id="LUEZ02000122">
    <property type="protein sequence ID" value="RDB16978.1"/>
    <property type="molecule type" value="Genomic_DNA"/>
</dbReference>